<name>A0AAV1PML4_SCOSC</name>
<protein>
    <submittedName>
        <fullName evidence="1">Uncharacterized protein</fullName>
    </submittedName>
</protein>
<organism evidence="1 2">
    <name type="scientific">Scomber scombrus</name>
    <name type="common">Atlantic mackerel</name>
    <name type="synonym">Scomber vernalis</name>
    <dbReference type="NCBI Taxonomy" id="13677"/>
    <lineage>
        <taxon>Eukaryota</taxon>
        <taxon>Metazoa</taxon>
        <taxon>Chordata</taxon>
        <taxon>Craniata</taxon>
        <taxon>Vertebrata</taxon>
        <taxon>Euteleostomi</taxon>
        <taxon>Actinopterygii</taxon>
        <taxon>Neopterygii</taxon>
        <taxon>Teleostei</taxon>
        <taxon>Neoteleostei</taxon>
        <taxon>Acanthomorphata</taxon>
        <taxon>Pelagiaria</taxon>
        <taxon>Scombriformes</taxon>
        <taxon>Scombridae</taxon>
        <taxon>Scomber</taxon>
    </lineage>
</organism>
<comment type="caution">
    <text evidence="1">The sequence shown here is derived from an EMBL/GenBank/DDBJ whole genome shotgun (WGS) entry which is preliminary data.</text>
</comment>
<dbReference type="Proteomes" id="UP001314229">
    <property type="component" value="Unassembled WGS sequence"/>
</dbReference>
<sequence length="109" mass="13045">MKEEDKMQGKRIRELIERRRIKGEEKGLKIRLKWNKEERKKRLEKQERGCKENKMEEEIKRDETRVIFCSVCESKCAVTGPIVAYCTETLDEKSMNQHQHVNMDCKTAD</sequence>
<evidence type="ECO:0000313" key="2">
    <source>
        <dbReference type="Proteomes" id="UP001314229"/>
    </source>
</evidence>
<accession>A0AAV1PML4</accession>
<gene>
    <name evidence="1" type="ORF">FSCOSCO3_A006482</name>
</gene>
<keyword evidence="2" id="KW-1185">Reference proteome</keyword>
<dbReference type="EMBL" id="CAWUFR010000205">
    <property type="protein sequence ID" value="CAK6972558.1"/>
    <property type="molecule type" value="Genomic_DNA"/>
</dbReference>
<proteinExistence type="predicted"/>
<evidence type="ECO:0000313" key="1">
    <source>
        <dbReference type="EMBL" id="CAK6972558.1"/>
    </source>
</evidence>
<reference evidence="1 2" key="1">
    <citation type="submission" date="2024-01" db="EMBL/GenBank/DDBJ databases">
        <authorList>
            <person name="Alioto T."/>
            <person name="Alioto T."/>
            <person name="Gomez Garrido J."/>
        </authorList>
    </citation>
    <scope>NUCLEOTIDE SEQUENCE [LARGE SCALE GENOMIC DNA]</scope>
</reference>
<dbReference type="AlphaFoldDB" id="A0AAV1PML4"/>